<dbReference type="SUPFAM" id="SSF48452">
    <property type="entry name" value="TPR-like"/>
    <property type="match status" value="2"/>
</dbReference>
<dbReference type="AlphaFoldDB" id="A0A1Y3QR74"/>
<feature type="repeat" description="TPR" evidence="3">
    <location>
        <begin position="298"/>
        <end position="331"/>
    </location>
</feature>
<evidence type="ECO:0000313" key="6">
    <source>
        <dbReference type="Proteomes" id="UP000195772"/>
    </source>
</evidence>
<dbReference type="OrthoDB" id="712930at2"/>
<keyword evidence="1" id="KW-0677">Repeat</keyword>
<sequence>MKKYIFGIVLGIALMCGTKSYAQYNREYFFWVGRSCMMNNDYQEAIRTLNTLLRFDEDAFEGYFLRGIAKYNLDDLLGAEADFSTAIRLNPVYTQAYTYRAITRSRLGNYDDALQDFREAIDLRPDLPGPYYSRGVTRLLNQQFKEAIDDFDKFIRQENKVADAFICRGLSYLHLKDTVRAYDNFNTAIRTNRENPSGYNRRGGLYMEQKRFAEAEADFNKAIECDSAYLLSYFNRALVYSDTNRPMLALADFDKVIQLDSTNSLTYFNRAMLRTQIGDYNRALDDYDKVALYSPNNVLVYYNRAGVYAQLGELEKAVADYSSAIKLYPDFANAYIYRSRLRELLRDPQGAKKDRDTAQKKISEYRSRLSDSTYSIYADTTQRFDRLLSFDSKFSGGSFDRITGHNGGHEEMRLLPLFKFTLMRPDTVPTVERYHVQRVEDFRKRVDNEYLTLSWRESNIPADTLVMLDKQYVEELKSDRASWTVLFERGVTQSLIKQYTNAVNTFSAAIEQNPSNPFLYLNRSTTRAEMIDFISSIDNSYQRITIDSDPANRLNNNSKRTYSYDEAVADLNKAIKLFPDLAYSYYNRANLKALSGSLPEAFEDYSKAIEQNPNFAEAYYNRGIIQIFMKDTRKGCLDISKAGELGIVEAYEVLKRYAPLEK</sequence>
<gene>
    <name evidence="5" type="ORF">B5G41_13540</name>
    <name evidence="4" type="ORF">F2Y10_07365</name>
</gene>
<feature type="repeat" description="TPR" evidence="3">
    <location>
        <begin position="483"/>
        <end position="516"/>
    </location>
</feature>
<dbReference type="Pfam" id="PF07719">
    <property type="entry name" value="TPR_2"/>
    <property type="match status" value="1"/>
</dbReference>
<evidence type="ECO:0000256" key="3">
    <source>
        <dbReference type="PROSITE-ProRule" id="PRU00339"/>
    </source>
</evidence>
<keyword evidence="2 3" id="KW-0802">TPR repeat</keyword>
<dbReference type="InterPro" id="IPR011990">
    <property type="entry name" value="TPR-like_helical_dom_sf"/>
</dbReference>
<evidence type="ECO:0000256" key="1">
    <source>
        <dbReference type="ARBA" id="ARBA00022737"/>
    </source>
</evidence>
<dbReference type="EMBL" id="NFHB01000010">
    <property type="protein sequence ID" value="OUN02086.1"/>
    <property type="molecule type" value="Genomic_DNA"/>
</dbReference>
<protein>
    <submittedName>
        <fullName evidence="4">Tetratricopeptide repeat protein</fullName>
    </submittedName>
</protein>
<evidence type="ECO:0000313" key="4">
    <source>
        <dbReference type="EMBL" id="KAA2378877.1"/>
    </source>
</evidence>
<feature type="repeat" description="TPR" evidence="3">
    <location>
        <begin position="94"/>
        <end position="127"/>
    </location>
</feature>
<dbReference type="RefSeq" id="WP_087403436.1">
    <property type="nucleotide sequence ID" value="NZ_BAAFKZ010000006.1"/>
</dbReference>
<dbReference type="SMART" id="SM00028">
    <property type="entry name" value="TPR"/>
    <property type="match status" value="12"/>
</dbReference>
<proteinExistence type="predicted"/>
<comment type="caution">
    <text evidence="5">The sequence shown here is derived from an EMBL/GenBank/DDBJ whole genome shotgun (WGS) entry which is preliminary data.</text>
</comment>
<reference evidence="4 7" key="3">
    <citation type="journal article" date="2019" name="Nat. Med.">
        <title>A library of human gut bacterial isolates paired with longitudinal multiomics data enables mechanistic microbiome research.</title>
        <authorList>
            <person name="Poyet M."/>
            <person name="Groussin M."/>
            <person name="Gibbons S.M."/>
            <person name="Avila-Pacheco J."/>
            <person name="Jiang X."/>
            <person name="Kearney S.M."/>
            <person name="Perrotta A.R."/>
            <person name="Berdy B."/>
            <person name="Zhao S."/>
            <person name="Lieberman T.D."/>
            <person name="Swanson P.K."/>
            <person name="Smith M."/>
            <person name="Roesemann S."/>
            <person name="Alexander J.E."/>
            <person name="Rich S.A."/>
            <person name="Livny J."/>
            <person name="Vlamakis H."/>
            <person name="Clish C."/>
            <person name="Bullock K."/>
            <person name="Deik A."/>
            <person name="Scott J."/>
            <person name="Pierce K.A."/>
            <person name="Xavier R.J."/>
            <person name="Alm E.J."/>
        </authorList>
    </citation>
    <scope>NUCLEOTIDE SEQUENCE [LARGE SCALE GENOMIC DNA]</scope>
    <source>
        <strain evidence="4 7">BIOML-A266</strain>
    </source>
</reference>
<evidence type="ECO:0000313" key="5">
    <source>
        <dbReference type="EMBL" id="OUN02086.1"/>
    </source>
</evidence>
<dbReference type="InterPro" id="IPR013105">
    <property type="entry name" value="TPR_2"/>
</dbReference>
<accession>A0A1Y3QR74</accession>
<dbReference type="EMBL" id="VVXH01000006">
    <property type="protein sequence ID" value="KAA2378877.1"/>
    <property type="molecule type" value="Genomic_DNA"/>
</dbReference>
<feature type="repeat" description="TPR" evidence="3">
    <location>
        <begin position="162"/>
        <end position="195"/>
    </location>
</feature>
<feature type="repeat" description="TPR" evidence="3">
    <location>
        <begin position="196"/>
        <end position="229"/>
    </location>
</feature>
<dbReference type="PANTHER" id="PTHR44858:SF1">
    <property type="entry name" value="UDP-N-ACETYLGLUCOSAMINE--PEPTIDE N-ACETYLGLUCOSAMINYLTRANSFERASE SPINDLY-RELATED"/>
    <property type="match status" value="1"/>
</dbReference>
<dbReference type="PROSITE" id="PS50005">
    <property type="entry name" value="TPR"/>
    <property type="match status" value="7"/>
</dbReference>
<dbReference type="Pfam" id="PF00515">
    <property type="entry name" value="TPR_1"/>
    <property type="match status" value="1"/>
</dbReference>
<dbReference type="InterPro" id="IPR050498">
    <property type="entry name" value="Ycf3"/>
</dbReference>
<reference evidence="5" key="2">
    <citation type="journal article" date="2018" name="BMC Genomics">
        <title>Whole genome sequencing and function prediction of 133 gut anaerobes isolated from chicken caecum in pure cultures.</title>
        <authorList>
            <person name="Medvecky M."/>
            <person name="Cejkova D."/>
            <person name="Polansky O."/>
            <person name="Karasova D."/>
            <person name="Kubasova T."/>
            <person name="Cizek A."/>
            <person name="Rychlik I."/>
        </authorList>
    </citation>
    <scope>NUCLEOTIDE SEQUENCE</scope>
    <source>
        <strain evidence="5">An90</strain>
    </source>
</reference>
<dbReference type="Proteomes" id="UP000195772">
    <property type="component" value="Unassembled WGS sequence"/>
</dbReference>
<evidence type="ECO:0000313" key="7">
    <source>
        <dbReference type="Proteomes" id="UP000322940"/>
    </source>
</evidence>
<organism evidence="5 6">
    <name type="scientific">Alistipes onderdonkii</name>
    <dbReference type="NCBI Taxonomy" id="328813"/>
    <lineage>
        <taxon>Bacteria</taxon>
        <taxon>Pseudomonadati</taxon>
        <taxon>Bacteroidota</taxon>
        <taxon>Bacteroidia</taxon>
        <taxon>Bacteroidales</taxon>
        <taxon>Rikenellaceae</taxon>
        <taxon>Alistipes</taxon>
    </lineage>
</organism>
<dbReference type="PANTHER" id="PTHR44858">
    <property type="entry name" value="TETRATRICOPEPTIDE REPEAT PROTEIN 6"/>
    <property type="match status" value="1"/>
</dbReference>
<feature type="repeat" description="TPR" evidence="3">
    <location>
        <begin position="264"/>
        <end position="297"/>
    </location>
</feature>
<dbReference type="PROSITE" id="PS50293">
    <property type="entry name" value="TPR_REGION"/>
    <property type="match status" value="2"/>
</dbReference>
<dbReference type="Proteomes" id="UP000322940">
    <property type="component" value="Unassembled WGS sequence"/>
</dbReference>
<reference evidence="6" key="1">
    <citation type="submission" date="2017-04" db="EMBL/GenBank/DDBJ databases">
        <title>Function of individual gut microbiota members based on whole genome sequencing of pure cultures obtained from chicken caecum.</title>
        <authorList>
            <person name="Medvecky M."/>
            <person name="Cejkova D."/>
            <person name="Polansky O."/>
            <person name="Karasova D."/>
            <person name="Kubasova T."/>
            <person name="Cizek A."/>
            <person name="Rychlik I."/>
        </authorList>
    </citation>
    <scope>NUCLEOTIDE SEQUENCE [LARGE SCALE GENOMIC DNA]</scope>
    <source>
        <strain evidence="6">An90</strain>
    </source>
</reference>
<evidence type="ECO:0000256" key="2">
    <source>
        <dbReference type="ARBA" id="ARBA00022803"/>
    </source>
</evidence>
<dbReference type="eggNOG" id="COG0457">
    <property type="taxonomic scope" value="Bacteria"/>
</dbReference>
<dbReference type="InterPro" id="IPR019734">
    <property type="entry name" value="TPR_rpt"/>
</dbReference>
<dbReference type="Gene3D" id="1.25.40.10">
    <property type="entry name" value="Tetratricopeptide repeat domain"/>
    <property type="match status" value="5"/>
</dbReference>
<dbReference type="Pfam" id="PF13181">
    <property type="entry name" value="TPR_8"/>
    <property type="match status" value="2"/>
</dbReference>
<dbReference type="Pfam" id="PF13414">
    <property type="entry name" value="TPR_11"/>
    <property type="match status" value="2"/>
</dbReference>
<name>A0A1Y3QR74_9BACT</name>
<feature type="repeat" description="TPR" evidence="3">
    <location>
        <begin position="582"/>
        <end position="615"/>
    </location>
</feature>